<gene>
    <name evidence="1" type="ORF">GCM10011396_03260</name>
</gene>
<dbReference type="RefSeq" id="WP_188564248.1">
    <property type="nucleotide sequence ID" value="NZ_BMED01000001.1"/>
</dbReference>
<proteinExistence type="predicted"/>
<dbReference type="PANTHER" id="PTHR43737:SF1">
    <property type="entry name" value="DUF1501 DOMAIN-CONTAINING PROTEIN"/>
    <property type="match status" value="1"/>
</dbReference>
<dbReference type="Proteomes" id="UP000637423">
    <property type="component" value="Unassembled WGS sequence"/>
</dbReference>
<dbReference type="InterPro" id="IPR010869">
    <property type="entry name" value="DUF1501"/>
</dbReference>
<dbReference type="AlphaFoldDB" id="A0A916U4R6"/>
<sequence length="412" mass="44013">MKRRNFLLSCAVGAGLATPVGRQAWAISNTETADNGKKMIVIMLRGAVDGLNVVAPYGDADYLRLRPTIALGRPGQDNGALDLDGYFGMHPALVDLQPLWQQKKLAFVHASGSPDATRSHFDAQDYLESATPGRKSTQDGWMNRLLGNLPGTLTPTRAISIGPVMPRILTGSAPATNLAAGAAGTRANVLDRPQVGSAFDQLYQGNEKYARAFEDSKSAHKEMMSASMDNEMQMANGGAPLPNGFPDDASRLATLMRNDPKIQIAFMALGGWDTHANQGSAKGQLANRLSPLGQGLAILARKLGPMFDDTTIVVMSEFGRTVKQNGNGGTDHGHGNVMWVLGGNIAGGKVYGDWRGLANAQLYEGRDVPVTTDFRSVLAQVCERHLRLPDNHLAQVFPAMPQTGSGLHLFAA</sequence>
<evidence type="ECO:0000313" key="1">
    <source>
        <dbReference type="EMBL" id="GGC59731.1"/>
    </source>
</evidence>
<dbReference type="Pfam" id="PF07394">
    <property type="entry name" value="DUF1501"/>
    <property type="match status" value="1"/>
</dbReference>
<evidence type="ECO:0000313" key="2">
    <source>
        <dbReference type="Proteomes" id="UP000637423"/>
    </source>
</evidence>
<comment type="caution">
    <text evidence="1">The sequence shown here is derived from an EMBL/GenBank/DDBJ whole genome shotgun (WGS) entry which is preliminary data.</text>
</comment>
<name>A0A916U4R6_9BURK</name>
<accession>A0A916U4R6</accession>
<dbReference type="PANTHER" id="PTHR43737">
    <property type="entry name" value="BLL7424 PROTEIN"/>
    <property type="match status" value="1"/>
</dbReference>
<keyword evidence="2" id="KW-1185">Reference proteome</keyword>
<organism evidence="1 2">
    <name type="scientific">Undibacterium terreum</name>
    <dbReference type="NCBI Taxonomy" id="1224302"/>
    <lineage>
        <taxon>Bacteria</taxon>
        <taxon>Pseudomonadati</taxon>
        <taxon>Pseudomonadota</taxon>
        <taxon>Betaproteobacteria</taxon>
        <taxon>Burkholderiales</taxon>
        <taxon>Oxalobacteraceae</taxon>
        <taxon>Undibacterium</taxon>
    </lineage>
</organism>
<reference evidence="1" key="2">
    <citation type="submission" date="2020-09" db="EMBL/GenBank/DDBJ databases">
        <authorList>
            <person name="Sun Q."/>
            <person name="Zhou Y."/>
        </authorList>
    </citation>
    <scope>NUCLEOTIDE SEQUENCE</scope>
    <source>
        <strain evidence="1">CGMCC 1.10998</strain>
    </source>
</reference>
<protein>
    <recommendedName>
        <fullName evidence="3">DUF1501 domain-containing protein</fullName>
    </recommendedName>
</protein>
<evidence type="ECO:0008006" key="3">
    <source>
        <dbReference type="Google" id="ProtNLM"/>
    </source>
</evidence>
<dbReference type="EMBL" id="BMED01000001">
    <property type="protein sequence ID" value="GGC59731.1"/>
    <property type="molecule type" value="Genomic_DNA"/>
</dbReference>
<reference evidence="1" key="1">
    <citation type="journal article" date="2014" name="Int. J. Syst. Evol. Microbiol.">
        <title>Complete genome sequence of Corynebacterium casei LMG S-19264T (=DSM 44701T), isolated from a smear-ripened cheese.</title>
        <authorList>
            <consortium name="US DOE Joint Genome Institute (JGI-PGF)"/>
            <person name="Walter F."/>
            <person name="Albersmeier A."/>
            <person name="Kalinowski J."/>
            <person name="Ruckert C."/>
        </authorList>
    </citation>
    <scope>NUCLEOTIDE SEQUENCE</scope>
    <source>
        <strain evidence="1">CGMCC 1.10998</strain>
    </source>
</reference>